<dbReference type="PROSITE" id="PS51257">
    <property type="entry name" value="PROKAR_LIPOPROTEIN"/>
    <property type="match status" value="1"/>
</dbReference>
<keyword evidence="2" id="KW-1185">Reference proteome</keyword>
<comment type="caution">
    <text evidence="1">The sequence shown here is derived from an EMBL/GenBank/DDBJ whole genome shotgun (WGS) entry which is preliminary data.</text>
</comment>
<evidence type="ECO:0000313" key="1">
    <source>
        <dbReference type="EMBL" id="MEJ2901487.1"/>
    </source>
</evidence>
<gene>
    <name evidence="1" type="ORF">WAE58_03585</name>
</gene>
<sequence length="152" mass="17121">MKNPTSAISVLLLFSLSFFSCKKDRNVNPENLIKGNWEEMDLNGLKRSLNFTKDNSFFLNIVLNDGSSSQFIGSYQIQGDRLKITTTEKLEQEQGKPVQRTPTNYTLYENATFSITGDILKLNYTSYPADAPVNTPAKFRRLITIDEGGLTP</sequence>
<protein>
    <recommendedName>
        <fullName evidence="3">Lipocalin-like protein</fullName>
    </recommendedName>
</protein>
<evidence type="ECO:0008006" key="3">
    <source>
        <dbReference type="Google" id="ProtNLM"/>
    </source>
</evidence>
<dbReference type="RefSeq" id="WP_172660552.1">
    <property type="nucleotide sequence ID" value="NZ_CBFGNQ010000024.1"/>
</dbReference>
<evidence type="ECO:0000313" key="2">
    <source>
        <dbReference type="Proteomes" id="UP001378956"/>
    </source>
</evidence>
<accession>A0ABU8NIY6</accession>
<dbReference type="EMBL" id="JBBEUB010000001">
    <property type="protein sequence ID" value="MEJ2901487.1"/>
    <property type="molecule type" value="Genomic_DNA"/>
</dbReference>
<name>A0ABU8NIY6_9SPHI</name>
<organism evidence="1 2">
    <name type="scientific">Pedobacter panaciterrae</name>
    <dbReference type="NCBI Taxonomy" id="363849"/>
    <lineage>
        <taxon>Bacteria</taxon>
        <taxon>Pseudomonadati</taxon>
        <taxon>Bacteroidota</taxon>
        <taxon>Sphingobacteriia</taxon>
        <taxon>Sphingobacteriales</taxon>
        <taxon>Sphingobacteriaceae</taxon>
        <taxon>Pedobacter</taxon>
    </lineage>
</organism>
<dbReference type="Proteomes" id="UP001378956">
    <property type="component" value="Unassembled WGS sequence"/>
</dbReference>
<proteinExistence type="predicted"/>
<reference evidence="1 2" key="1">
    <citation type="submission" date="2024-03" db="EMBL/GenBank/DDBJ databases">
        <title>Sequence of Lycoming College Course Isolates.</title>
        <authorList>
            <person name="Plotts O."/>
            <person name="Newman J."/>
        </authorList>
    </citation>
    <scope>NUCLEOTIDE SEQUENCE [LARGE SCALE GENOMIC DNA]</scope>
    <source>
        <strain evidence="1 2">CJB-3</strain>
    </source>
</reference>